<comment type="caution">
    <text evidence="1">The sequence shown here is derived from an EMBL/GenBank/DDBJ whole genome shotgun (WGS) entry which is preliminary data.</text>
</comment>
<gene>
    <name evidence="1" type="ORF">DCF25_19755</name>
</gene>
<dbReference type="EMBL" id="QBMC01000194">
    <property type="protein sequence ID" value="PZO11259.1"/>
    <property type="molecule type" value="Genomic_DNA"/>
</dbReference>
<organism evidence="1 2">
    <name type="scientific">Leptolyngbya foveolarum</name>
    <dbReference type="NCBI Taxonomy" id="47253"/>
    <lineage>
        <taxon>Bacteria</taxon>
        <taxon>Bacillati</taxon>
        <taxon>Cyanobacteriota</taxon>
        <taxon>Cyanophyceae</taxon>
        <taxon>Leptolyngbyales</taxon>
        <taxon>Leptolyngbyaceae</taxon>
        <taxon>Leptolyngbya group</taxon>
        <taxon>Leptolyngbya</taxon>
    </lineage>
</organism>
<sequence>MKNPYEPSAHKDVFEAAIRLAGRAIACKADKYSFYAQQYLPYLSARSDFSSYISKKKSQTKLLGK</sequence>
<protein>
    <submittedName>
        <fullName evidence="1">Uncharacterized protein</fullName>
    </submittedName>
</protein>
<reference evidence="1 2" key="2">
    <citation type="submission" date="2018-06" db="EMBL/GenBank/DDBJ databases">
        <title>Metagenomic assembly of (sub)arctic Cyanobacteria and their associated microbiome from non-axenic cultures.</title>
        <authorList>
            <person name="Baurain D."/>
        </authorList>
    </citation>
    <scope>NUCLEOTIDE SEQUENCE [LARGE SCALE GENOMIC DNA]</scope>
    <source>
        <strain evidence="1">ULC129bin1</strain>
    </source>
</reference>
<evidence type="ECO:0000313" key="1">
    <source>
        <dbReference type="EMBL" id="PZO11259.1"/>
    </source>
</evidence>
<proteinExistence type="predicted"/>
<reference evidence="2" key="1">
    <citation type="submission" date="2018-04" db="EMBL/GenBank/DDBJ databases">
        <authorList>
            <person name="Cornet L."/>
        </authorList>
    </citation>
    <scope>NUCLEOTIDE SEQUENCE [LARGE SCALE GENOMIC DNA]</scope>
</reference>
<dbReference type="Proteomes" id="UP000249354">
    <property type="component" value="Unassembled WGS sequence"/>
</dbReference>
<name>A0A2W4U1U6_9CYAN</name>
<dbReference type="AlphaFoldDB" id="A0A2W4U1U6"/>
<evidence type="ECO:0000313" key="2">
    <source>
        <dbReference type="Proteomes" id="UP000249354"/>
    </source>
</evidence>
<accession>A0A2W4U1U6</accession>